<comment type="caution">
    <text evidence="2">The sequence shown here is derived from an EMBL/GenBank/DDBJ whole genome shotgun (WGS) entry which is preliminary data.</text>
</comment>
<feature type="coiled-coil region" evidence="1">
    <location>
        <begin position="373"/>
        <end position="451"/>
    </location>
</feature>
<keyword evidence="3" id="KW-1185">Reference proteome</keyword>
<organism evidence="2 3">
    <name type="scientific">Steccherinum ochraceum</name>
    <dbReference type="NCBI Taxonomy" id="92696"/>
    <lineage>
        <taxon>Eukaryota</taxon>
        <taxon>Fungi</taxon>
        <taxon>Dikarya</taxon>
        <taxon>Basidiomycota</taxon>
        <taxon>Agaricomycotina</taxon>
        <taxon>Agaricomycetes</taxon>
        <taxon>Polyporales</taxon>
        <taxon>Steccherinaceae</taxon>
        <taxon>Steccherinum</taxon>
    </lineage>
</organism>
<dbReference type="EMBL" id="RWJN01000006">
    <property type="protein sequence ID" value="TCD71398.1"/>
    <property type="molecule type" value="Genomic_DNA"/>
</dbReference>
<evidence type="ECO:0000313" key="2">
    <source>
        <dbReference type="EMBL" id="TCD71398.1"/>
    </source>
</evidence>
<keyword evidence="1" id="KW-0175">Coiled coil</keyword>
<gene>
    <name evidence="2" type="ORF">EIP91_010104</name>
</gene>
<protein>
    <submittedName>
        <fullName evidence="2">Uncharacterized protein</fullName>
    </submittedName>
</protein>
<reference evidence="2 3" key="1">
    <citation type="submission" date="2018-11" db="EMBL/GenBank/DDBJ databases">
        <title>Genome assembly of Steccherinum ochraceum LE-BIN_3174, the white-rot fungus of the Steccherinaceae family (The Residual Polyporoid clade, Polyporales, Basidiomycota).</title>
        <authorList>
            <person name="Fedorova T.V."/>
            <person name="Glazunova O.A."/>
            <person name="Landesman E.O."/>
            <person name="Moiseenko K.V."/>
            <person name="Psurtseva N.V."/>
            <person name="Savinova O.S."/>
            <person name="Shakhova N.V."/>
            <person name="Tyazhelova T.V."/>
            <person name="Vasina D.V."/>
        </authorList>
    </citation>
    <scope>NUCLEOTIDE SEQUENCE [LARGE SCALE GENOMIC DNA]</scope>
    <source>
        <strain evidence="2 3">LE-BIN_3174</strain>
    </source>
</reference>
<feature type="coiled-coil region" evidence="1">
    <location>
        <begin position="263"/>
        <end position="290"/>
    </location>
</feature>
<sequence>MSRKRFVVSLAEDKHSRTLSEEEWQIAFVLIPTDLSGPHELFKTVHPVVWEVYDCTFGEPQTFDCDLTLGVSTVRKEPGDFVVPVLSRTMPVKAEFKLQAFYGKGLKEMQQVRTEHMKPVLDSSGKPWAAVYNDLPKISSLYISRTKKGDVIICSEQKDSPKYNIVPGEQHDYCRKDHGVPFKELDEDYLAMQRLIIEVTNITAGRGKGKTHDLEKLASIDEIAAKVKGCQDAIAELRKWDPVVTKNQLEACMGEFARVEHDVSKLHESMKELARKMARIEKSVEELSSVSKQPTGTKVEEVCAEVAIIQEKLSSVESTLTKDVKHVFRSVKDVTSVARHMQTEIPKLEESLSRSNIRLERVEGSVRTAEQSTRGLVARIEELELNKDTARAQRGMGEVNRRLNRAEENIQQLKNEGERAAEVESVLKSKIKKTSSIADDARQRVMRLEEAMWGTPESTQDDTDSGG</sequence>
<evidence type="ECO:0000313" key="3">
    <source>
        <dbReference type="Proteomes" id="UP000292702"/>
    </source>
</evidence>
<evidence type="ECO:0000256" key="1">
    <source>
        <dbReference type="SAM" id="Coils"/>
    </source>
</evidence>
<accession>A0A4R0S1Y4</accession>
<name>A0A4R0S1Y4_9APHY</name>
<dbReference type="AlphaFoldDB" id="A0A4R0S1Y4"/>
<dbReference type="Proteomes" id="UP000292702">
    <property type="component" value="Unassembled WGS sequence"/>
</dbReference>
<proteinExistence type="predicted"/>